<proteinExistence type="predicted"/>
<sequence length="522" mass="58721">MATANDEEILEGFLCPICKADLKTASQLTNHFESLHSEEQDILSSLKEIFGKAKKIILNNDDADIQATFDRALKFSYQDYYVSNEVQSVGVSRSSTEYLKGVRSARLERYATETNKLLIRLDKLVCDMPTEPNQRRQHEQEVVPWLDGSSVKLCPNCAKTFNLTRRKHHCRLCGSILCHDCSMFLDVNVAKSIIDPSAPQPPTPEQEVTDKTGLRLCEHCYNLVELRKQVQDSRNAKTELVATYEQMRELMDQAKPAVAMYEKVVGPCARSARIATTILLANPAVKQQCLHCCVSAWRMCQSLFDGETTYNLSDVNALRGRIGKLAEGVDALSQRLAAAPAPPPPARPRPPRHTRGRPSCKPPSDKPPHTLLSHTTLQKTIRCPVNTTAVYKWHNPSSFQEELLSLRKLPTESQIEEVRRQRYARAERQIQRERERAHAQGSGSGGPAHPAHGAGGGGAAHPAPRHTLHHDDNNPLLEQMNIIRDYIKEARKELKFEEVAMLEANLKELKKEYQLQMLSDKS</sequence>
<evidence type="ECO:0000313" key="1">
    <source>
        <dbReference type="EMBL" id="KAI8434570.1"/>
    </source>
</evidence>
<protein>
    <submittedName>
        <fullName evidence="1">Uncharacterized protein</fullName>
    </submittedName>
</protein>
<reference evidence="1 2" key="1">
    <citation type="journal article" date="2022" name="Genome Biol. Evol.">
        <title>The Spruce Budworm Genome: Reconstructing the Evolutionary History of Antifreeze Proteins.</title>
        <authorList>
            <person name="Beliveau C."/>
            <person name="Gagne P."/>
            <person name="Picq S."/>
            <person name="Vernygora O."/>
            <person name="Keeling C.I."/>
            <person name="Pinkney K."/>
            <person name="Doucet D."/>
            <person name="Wen F."/>
            <person name="Johnston J.S."/>
            <person name="Maaroufi H."/>
            <person name="Boyle B."/>
            <person name="Laroche J."/>
            <person name="Dewar K."/>
            <person name="Juretic N."/>
            <person name="Blackburn G."/>
            <person name="Nisole A."/>
            <person name="Brunet B."/>
            <person name="Brandao M."/>
            <person name="Lumley L."/>
            <person name="Duan J."/>
            <person name="Quan G."/>
            <person name="Lucarotti C.J."/>
            <person name="Roe A.D."/>
            <person name="Sperling F.A.H."/>
            <person name="Levesque R.C."/>
            <person name="Cusson M."/>
        </authorList>
    </citation>
    <scope>NUCLEOTIDE SEQUENCE [LARGE SCALE GENOMIC DNA]</scope>
    <source>
        <strain evidence="1">Glfc:IPQL:Cfum</strain>
    </source>
</reference>
<evidence type="ECO:0000313" key="2">
    <source>
        <dbReference type="Proteomes" id="UP001064048"/>
    </source>
</evidence>
<gene>
    <name evidence="1" type="ORF">MSG28_003116</name>
</gene>
<dbReference type="Proteomes" id="UP001064048">
    <property type="component" value="Chromosome 5"/>
</dbReference>
<keyword evidence="2" id="KW-1185">Reference proteome</keyword>
<dbReference type="EMBL" id="CM046105">
    <property type="protein sequence ID" value="KAI8434570.1"/>
    <property type="molecule type" value="Genomic_DNA"/>
</dbReference>
<comment type="caution">
    <text evidence="1">The sequence shown here is derived from an EMBL/GenBank/DDBJ whole genome shotgun (WGS) entry which is preliminary data.</text>
</comment>
<accession>A0ACC0KEB7</accession>
<organism evidence="1 2">
    <name type="scientific">Choristoneura fumiferana</name>
    <name type="common">Spruce budworm moth</name>
    <name type="synonym">Archips fumiferana</name>
    <dbReference type="NCBI Taxonomy" id="7141"/>
    <lineage>
        <taxon>Eukaryota</taxon>
        <taxon>Metazoa</taxon>
        <taxon>Ecdysozoa</taxon>
        <taxon>Arthropoda</taxon>
        <taxon>Hexapoda</taxon>
        <taxon>Insecta</taxon>
        <taxon>Pterygota</taxon>
        <taxon>Neoptera</taxon>
        <taxon>Endopterygota</taxon>
        <taxon>Lepidoptera</taxon>
        <taxon>Glossata</taxon>
        <taxon>Ditrysia</taxon>
        <taxon>Tortricoidea</taxon>
        <taxon>Tortricidae</taxon>
        <taxon>Tortricinae</taxon>
        <taxon>Choristoneura</taxon>
    </lineage>
</organism>
<name>A0ACC0KEB7_CHOFU</name>